<accession>A0A914X9C6</accession>
<dbReference type="AlphaFoldDB" id="A0A914X9C6"/>
<organism evidence="1 2">
    <name type="scientific">Plectus sambesii</name>
    <dbReference type="NCBI Taxonomy" id="2011161"/>
    <lineage>
        <taxon>Eukaryota</taxon>
        <taxon>Metazoa</taxon>
        <taxon>Ecdysozoa</taxon>
        <taxon>Nematoda</taxon>
        <taxon>Chromadorea</taxon>
        <taxon>Plectida</taxon>
        <taxon>Plectina</taxon>
        <taxon>Plectoidea</taxon>
        <taxon>Plectidae</taxon>
        <taxon>Plectus</taxon>
    </lineage>
</organism>
<reference evidence="2" key="1">
    <citation type="submission" date="2022-11" db="UniProtKB">
        <authorList>
            <consortium name="WormBaseParasite"/>
        </authorList>
    </citation>
    <scope>IDENTIFICATION</scope>
</reference>
<keyword evidence="1" id="KW-1185">Reference proteome</keyword>
<dbReference type="Proteomes" id="UP000887566">
    <property type="component" value="Unplaced"/>
</dbReference>
<name>A0A914X9C6_9BILA</name>
<protein>
    <submittedName>
        <fullName evidence="2">Uncharacterized protein</fullName>
    </submittedName>
</protein>
<proteinExistence type="predicted"/>
<dbReference type="WBParaSite" id="PSAMB.scaffold658size44385.g7898.t1">
    <property type="protein sequence ID" value="PSAMB.scaffold658size44385.g7898.t1"/>
    <property type="gene ID" value="PSAMB.scaffold658size44385.g7898"/>
</dbReference>
<evidence type="ECO:0000313" key="1">
    <source>
        <dbReference type="Proteomes" id="UP000887566"/>
    </source>
</evidence>
<evidence type="ECO:0000313" key="2">
    <source>
        <dbReference type="WBParaSite" id="PSAMB.scaffold658size44385.g7898.t1"/>
    </source>
</evidence>
<sequence length="70" mass="7419">MGGVEKVAVALSQSPTADVFAKSTGMSDTDETKMITAMQGILDGNEGDLSPNESADFAFFVQKLHETGFF</sequence>